<proteinExistence type="inferred from homology"/>
<dbReference type="AlphaFoldDB" id="A0A328KKZ8"/>
<dbReference type="Proteomes" id="UP000315953">
    <property type="component" value="Chromosome"/>
</dbReference>
<dbReference type="InterPro" id="IPR003488">
    <property type="entry name" value="DprA"/>
</dbReference>
<evidence type="ECO:0000313" key="3">
    <source>
        <dbReference type="EMBL" id="QDO91441.1"/>
    </source>
</evidence>
<name>A0A328KKZ8_9LACT</name>
<dbReference type="KEGG" id="dpm:FNV33_04970"/>
<dbReference type="NCBIfam" id="TIGR00732">
    <property type="entry name" value="dprA"/>
    <property type="match status" value="1"/>
</dbReference>
<comment type="similarity">
    <text evidence="1">Belongs to the DprA/Smf family.</text>
</comment>
<gene>
    <name evidence="3" type="primary">dprA</name>
    <name evidence="3" type="ORF">FNV33_04970</name>
</gene>
<dbReference type="SUPFAM" id="SSF102405">
    <property type="entry name" value="MCP/YpsA-like"/>
    <property type="match status" value="1"/>
</dbReference>
<evidence type="ECO:0000259" key="2">
    <source>
        <dbReference type="Pfam" id="PF02481"/>
    </source>
</evidence>
<reference evidence="3 4" key="1">
    <citation type="submission" date="2019-07" db="EMBL/GenBank/DDBJ databases">
        <title>Genome assembly of a nasal isolate of Dolosigranulum pigrum from a chronic sinusitis patient.</title>
        <authorList>
            <person name="Baig S."/>
            <person name="Overballe-Petersen S."/>
            <person name="Kaspar U."/>
            <person name="Rendboe A."/>
            <person name="de Man T."/>
            <person name="Liu C."/>
            <person name="Price L.B."/>
            <person name="Stegger M."/>
            <person name="Becker K."/>
            <person name="Skytt Andersen P."/>
        </authorList>
    </citation>
    <scope>NUCLEOTIDE SEQUENCE [LARGE SCALE GENOMIC DNA]</scope>
    <source>
        <strain evidence="3 4">83VPs-KB5</strain>
    </source>
</reference>
<dbReference type="RefSeq" id="WP_112779283.1">
    <property type="nucleotide sequence ID" value="NZ_CP040939.1"/>
</dbReference>
<sequence length="289" mass="32365">MQPELHTLFTLAHCLSVKPREKGRFFVEAFPEYAEMLDFDWVDRVRISSGKRQLISEQLEAFNLGAHLNRLEKMNIKVVTILEDHYPPMLRHIYAPPLLLYYKGDWELTKGQLLGVVGSRRHSNYGKEAVQSIIPKIASHNIGIVSGLARGIDALAHKITVKQGGTTIAVIGTGIHHYYPAENRSLQKYIAQDHLLISEYPPQSKADKHHFPDRNRIISGLSRGVLVVEAKQRSGSLITANRALEEGRDVFAIPGAIDNAYSTGTNNLIKLGAIPVTQADDILSQWELY</sequence>
<accession>A0A328KKZ8</accession>
<dbReference type="PANTHER" id="PTHR43022:SF1">
    <property type="entry name" value="PROTEIN SMF"/>
    <property type="match status" value="1"/>
</dbReference>
<evidence type="ECO:0000256" key="1">
    <source>
        <dbReference type="ARBA" id="ARBA00006525"/>
    </source>
</evidence>
<evidence type="ECO:0000313" key="4">
    <source>
        <dbReference type="Proteomes" id="UP000315953"/>
    </source>
</evidence>
<dbReference type="Pfam" id="PF02481">
    <property type="entry name" value="DNA_processg_A"/>
    <property type="match status" value="1"/>
</dbReference>
<organism evidence="3 4">
    <name type="scientific">Dolosigranulum pigrum</name>
    <dbReference type="NCBI Taxonomy" id="29394"/>
    <lineage>
        <taxon>Bacteria</taxon>
        <taxon>Bacillati</taxon>
        <taxon>Bacillota</taxon>
        <taxon>Bacilli</taxon>
        <taxon>Lactobacillales</taxon>
        <taxon>Carnobacteriaceae</taxon>
        <taxon>Dolosigranulum</taxon>
    </lineage>
</organism>
<feature type="domain" description="Smf/DprA SLOG" evidence="2">
    <location>
        <begin position="77"/>
        <end position="286"/>
    </location>
</feature>
<dbReference type="Gene3D" id="3.40.50.450">
    <property type="match status" value="1"/>
</dbReference>
<dbReference type="PANTHER" id="PTHR43022">
    <property type="entry name" value="PROTEIN SMF"/>
    <property type="match status" value="1"/>
</dbReference>
<dbReference type="InterPro" id="IPR057666">
    <property type="entry name" value="DrpA_SLOG"/>
</dbReference>
<dbReference type="GO" id="GO:0009294">
    <property type="term" value="P:DNA-mediated transformation"/>
    <property type="evidence" value="ECO:0007669"/>
    <property type="project" value="InterPro"/>
</dbReference>
<dbReference type="EMBL" id="CP041626">
    <property type="protein sequence ID" value="QDO91441.1"/>
    <property type="molecule type" value="Genomic_DNA"/>
</dbReference>
<protein>
    <submittedName>
        <fullName evidence="3">DNA-protecting protein DprA</fullName>
    </submittedName>
</protein>